<feature type="region of interest" description="Disordered" evidence="1">
    <location>
        <begin position="45"/>
        <end position="81"/>
    </location>
</feature>
<dbReference type="AlphaFoldDB" id="A0A1D1UFL0"/>
<evidence type="ECO:0000313" key="2">
    <source>
        <dbReference type="EMBL" id="GAU88426.1"/>
    </source>
</evidence>
<dbReference type="Proteomes" id="UP000186922">
    <property type="component" value="Unassembled WGS sequence"/>
</dbReference>
<dbReference type="OrthoDB" id="10643408at2759"/>
<gene>
    <name evidence="2" type="primary">RvY_01130-1</name>
    <name evidence="2" type="synonym">RvY_01130.1</name>
    <name evidence="2" type="ORF">RvY_01130</name>
</gene>
<sequence>MMLRNKSRGSLELPKNASSYRGCQILKASTNKATIPAPLVDFSPAQKSSSTWTSKNDDAAPSLNDSMLLSPEKTTGRESDTTGAAMHYLDCPTSVTDSMKSQYITAMKDLRKGFPPICSLVNCAVDVVIGSLWRTKAGSPEAKVQSLLRLQRFWVSTDDLKARYDNSSVESLSVGLLAETTANALSLTAVDNGIAEEIQQPSIQTPQEPGISTEVVVSTNLDSDEEEAKGRAKKEKEQYRAHSKRCRRYHFQILLRLALYRVLCNRKLAEDCRASPFFQAMRNDIVELVQSLATKEKYDYIWRFMESEIEYRCGTERCIQRIMNAVCDELIIPLPDFTDSLPKRPSGSGVRRNLLLRKSTSLDQTSSTDNFIPVPPRRMPSQNGLRLDGKPLLGAPNQTSPFGRHRFQRQRSSIECAPTSLQRSNSSSQLTKSVSQKPENVYESKKRALAPMGNLSQPPQKVMATEENRSSFAAFGSQPPSTPTRMSSPPPPSPRGTPYREAQLRLTGDPNLMPSPGGPSAILTQWSPFHKQPPAERSNAPPGETAGVTRTRRQLQF</sequence>
<keyword evidence="3" id="KW-1185">Reference proteome</keyword>
<protein>
    <submittedName>
        <fullName evidence="2">Uncharacterized protein</fullName>
    </submittedName>
</protein>
<feature type="compositionally biased region" description="Polar residues" evidence="1">
    <location>
        <begin position="419"/>
        <end position="438"/>
    </location>
</feature>
<evidence type="ECO:0000256" key="1">
    <source>
        <dbReference type="SAM" id="MobiDB-lite"/>
    </source>
</evidence>
<proteinExistence type="predicted"/>
<organism evidence="2 3">
    <name type="scientific">Ramazzottius varieornatus</name>
    <name type="common">Water bear</name>
    <name type="synonym">Tardigrade</name>
    <dbReference type="NCBI Taxonomy" id="947166"/>
    <lineage>
        <taxon>Eukaryota</taxon>
        <taxon>Metazoa</taxon>
        <taxon>Ecdysozoa</taxon>
        <taxon>Tardigrada</taxon>
        <taxon>Eutardigrada</taxon>
        <taxon>Parachela</taxon>
        <taxon>Hypsibioidea</taxon>
        <taxon>Ramazzottiidae</taxon>
        <taxon>Ramazzottius</taxon>
    </lineage>
</organism>
<feature type="compositionally biased region" description="Low complexity" evidence="1">
    <location>
        <begin position="477"/>
        <end position="487"/>
    </location>
</feature>
<accession>A0A1D1UFL0</accession>
<feature type="compositionally biased region" description="Polar residues" evidence="1">
    <location>
        <begin position="45"/>
        <end position="54"/>
    </location>
</feature>
<feature type="region of interest" description="Disordered" evidence="1">
    <location>
        <begin position="358"/>
        <end position="557"/>
    </location>
</feature>
<evidence type="ECO:0000313" key="3">
    <source>
        <dbReference type="Proteomes" id="UP000186922"/>
    </source>
</evidence>
<comment type="caution">
    <text evidence="2">The sequence shown here is derived from an EMBL/GenBank/DDBJ whole genome shotgun (WGS) entry which is preliminary data.</text>
</comment>
<feature type="compositionally biased region" description="Polar residues" evidence="1">
    <location>
        <begin position="358"/>
        <end position="370"/>
    </location>
</feature>
<reference evidence="2 3" key="1">
    <citation type="journal article" date="2016" name="Nat. Commun.">
        <title>Extremotolerant tardigrade genome and improved radiotolerance of human cultured cells by tardigrade-unique protein.</title>
        <authorList>
            <person name="Hashimoto T."/>
            <person name="Horikawa D.D."/>
            <person name="Saito Y."/>
            <person name="Kuwahara H."/>
            <person name="Kozuka-Hata H."/>
            <person name="Shin-I T."/>
            <person name="Minakuchi Y."/>
            <person name="Ohishi K."/>
            <person name="Motoyama A."/>
            <person name="Aizu T."/>
            <person name="Enomoto A."/>
            <person name="Kondo K."/>
            <person name="Tanaka S."/>
            <person name="Hara Y."/>
            <person name="Koshikawa S."/>
            <person name="Sagara H."/>
            <person name="Miura T."/>
            <person name="Yokobori S."/>
            <person name="Miyagawa K."/>
            <person name="Suzuki Y."/>
            <person name="Kubo T."/>
            <person name="Oyama M."/>
            <person name="Kohara Y."/>
            <person name="Fujiyama A."/>
            <person name="Arakawa K."/>
            <person name="Katayama T."/>
            <person name="Toyoda A."/>
            <person name="Kunieda T."/>
        </authorList>
    </citation>
    <scope>NUCLEOTIDE SEQUENCE [LARGE SCALE GENOMIC DNA]</scope>
    <source>
        <strain evidence="2 3">YOKOZUNA-1</strain>
    </source>
</reference>
<dbReference type="EMBL" id="BDGG01000001">
    <property type="protein sequence ID" value="GAU88426.1"/>
    <property type="molecule type" value="Genomic_DNA"/>
</dbReference>
<name>A0A1D1UFL0_RAMVA</name>